<accession>A0A9P6KA41</accession>
<name>A0A9P6KA41_9FUNG</name>
<dbReference type="OrthoDB" id="2984728at2759"/>
<evidence type="ECO:0000313" key="1">
    <source>
        <dbReference type="EMBL" id="KAF9577255.1"/>
    </source>
</evidence>
<dbReference type="Proteomes" id="UP000780801">
    <property type="component" value="Unassembled WGS sequence"/>
</dbReference>
<sequence>PPTDDFSIGNAELIYDSVNQLTDSRVIQSSVGVDTLELSFGNGLVITGKLDM</sequence>
<gene>
    <name evidence="1" type="ORF">BGW38_007658</name>
</gene>
<proteinExistence type="predicted"/>
<keyword evidence="2" id="KW-1185">Reference proteome</keyword>
<dbReference type="AlphaFoldDB" id="A0A9P6KA41"/>
<reference evidence="1" key="1">
    <citation type="journal article" date="2020" name="Fungal Divers.">
        <title>Resolving the Mortierellaceae phylogeny through synthesis of multi-gene phylogenetics and phylogenomics.</title>
        <authorList>
            <person name="Vandepol N."/>
            <person name="Liber J."/>
            <person name="Desiro A."/>
            <person name="Na H."/>
            <person name="Kennedy M."/>
            <person name="Barry K."/>
            <person name="Grigoriev I.V."/>
            <person name="Miller A.N."/>
            <person name="O'Donnell K."/>
            <person name="Stajich J.E."/>
            <person name="Bonito G."/>
        </authorList>
    </citation>
    <scope>NUCLEOTIDE SEQUENCE</scope>
    <source>
        <strain evidence="1">KOD1015</strain>
    </source>
</reference>
<protein>
    <submittedName>
        <fullName evidence="1">Uncharacterized protein</fullName>
    </submittedName>
</protein>
<feature type="non-terminal residue" evidence="1">
    <location>
        <position position="52"/>
    </location>
</feature>
<evidence type="ECO:0000313" key="2">
    <source>
        <dbReference type="Proteomes" id="UP000780801"/>
    </source>
</evidence>
<dbReference type="EMBL" id="JAABOA010005080">
    <property type="protein sequence ID" value="KAF9577255.1"/>
    <property type="molecule type" value="Genomic_DNA"/>
</dbReference>
<organism evidence="1 2">
    <name type="scientific">Lunasporangiospora selenospora</name>
    <dbReference type="NCBI Taxonomy" id="979761"/>
    <lineage>
        <taxon>Eukaryota</taxon>
        <taxon>Fungi</taxon>
        <taxon>Fungi incertae sedis</taxon>
        <taxon>Mucoromycota</taxon>
        <taxon>Mortierellomycotina</taxon>
        <taxon>Mortierellomycetes</taxon>
        <taxon>Mortierellales</taxon>
        <taxon>Mortierellaceae</taxon>
        <taxon>Lunasporangiospora</taxon>
    </lineage>
</organism>
<comment type="caution">
    <text evidence="1">The sequence shown here is derived from an EMBL/GenBank/DDBJ whole genome shotgun (WGS) entry which is preliminary data.</text>
</comment>
<feature type="non-terminal residue" evidence="1">
    <location>
        <position position="1"/>
    </location>
</feature>